<feature type="binding site" evidence="4">
    <location>
        <position position="217"/>
    </location>
    <ligand>
        <name>Zn(2+)</name>
        <dbReference type="ChEBI" id="CHEBI:29105"/>
    </ligand>
</feature>
<evidence type="ECO:0000256" key="1">
    <source>
        <dbReference type="ARBA" id="ARBA00022723"/>
    </source>
</evidence>
<evidence type="ECO:0000256" key="2">
    <source>
        <dbReference type="ARBA" id="ARBA00022801"/>
    </source>
</evidence>
<dbReference type="InterPro" id="IPR023512">
    <property type="entry name" value="Deaminase_MtaD/DadD"/>
</dbReference>
<dbReference type="RefSeq" id="WP_227118566.1">
    <property type="nucleotide sequence ID" value="NZ_LT598928.1"/>
</dbReference>
<organism evidence="6">
    <name type="scientific">uncultured Desulfovibrio sp</name>
    <dbReference type="NCBI Taxonomy" id="167968"/>
    <lineage>
        <taxon>Bacteria</taxon>
        <taxon>Pseudomonadati</taxon>
        <taxon>Thermodesulfobacteriota</taxon>
        <taxon>Desulfovibrionia</taxon>
        <taxon>Desulfovibrionales</taxon>
        <taxon>Desulfovibrionaceae</taxon>
        <taxon>Desulfovibrio</taxon>
        <taxon>environmental samples</taxon>
    </lineage>
</organism>
<feature type="domain" description="Amidohydrolase-related" evidence="5">
    <location>
        <begin position="60"/>
        <end position="407"/>
    </location>
</feature>
<accession>A0A212JDK6</accession>
<dbReference type="Pfam" id="PF01979">
    <property type="entry name" value="Amidohydro_1"/>
    <property type="match status" value="1"/>
</dbReference>
<comment type="catalytic activity">
    <reaction evidence="4">
        <text>S-methyl-5'-thioadenosine + H2O + H(+) = S-methyl-5'-thioinosine + NH4(+)</text>
        <dbReference type="Rhea" id="RHEA:25025"/>
        <dbReference type="ChEBI" id="CHEBI:15377"/>
        <dbReference type="ChEBI" id="CHEBI:15378"/>
        <dbReference type="ChEBI" id="CHEBI:17509"/>
        <dbReference type="ChEBI" id="CHEBI:28938"/>
        <dbReference type="ChEBI" id="CHEBI:48595"/>
        <dbReference type="EC" id="3.5.4.31"/>
    </reaction>
</comment>
<sequence>MRHCDTLLHAACIVTQDEQRRVIEKASLAIDKGLVAAVGPTAEIIQNWQSGNTLHLENMLVLPGLVNAHTHAAMTFLRGLADDMPLMDWLNQSIFPVEQKLTPEMVRLGSLLGYAEMLRTGTTACVDMYLFEESVFEAADTAGLRCLGGEAVFAFPSAAFPGPEAALDATRALAEKYRNHERLRVAVNPHSVYTTTPEILTACRDLAQELALPLHIHLAETPSETQICLSAQGKRPTEYCRGLGLLDVPCTLAHVVDVTSAELDLLARQKAVVAHNPSSNMKLASGAAPVAAMLARGMHVGLGTDGAASNNRLNMFSEMGRAALLHKLTGLDPTLLPAAQVLDMATLGGAAAMHDERLGSLAPGKAADCVALDLSEPNLQPMYNEVSHLVYAATGMETRMTMVGGEVLYQDGRFTRFDYPALCEEMRNVRRFVLEASGA</sequence>
<evidence type="ECO:0000256" key="3">
    <source>
        <dbReference type="ARBA" id="ARBA00022833"/>
    </source>
</evidence>
<dbReference type="FunFam" id="3.20.20.140:FF:000014">
    <property type="entry name" value="5-methylthioadenosine/S-adenosylhomocysteine deaminase"/>
    <property type="match status" value="1"/>
</dbReference>
<dbReference type="EMBL" id="FLUP01000001">
    <property type="protein sequence ID" value="SBV97516.1"/>
    <property type="molecule type" value="Genomic_DNA"/>
</dbReference>
<feature type="binding site" evidence="4">
    <location>
        <position position="69"/>
    </location>
    <ligand>
        <name>Zn(2+)</name>
        <dbReference type="ChEBI" id="CHEBI:29105"/>
    </ligand>
</feature>
<evidence type="ECO:0000256" key="4">
    <source>
        <dbReference type="HAMAP-Rule" id="MF_01281"/>
    </source>
</evidence>
<comment type="catalytic activity">
    <reaction evidence="4">
        <text>S-adenosyl-L-homocysteine + H2O + H(+) = S-inosyl-L-homocysteine + NH4(+)</text>
        <dbReference type="Rhea" id="RHEA:20716"/>
        <dbReference type="ChEBI" id="CHEBI:15377"/>
        <dbReference type="ChEBI" id="CHEBI:15378"/>
        <dbReference type="ChEBI" id="CHEBI:28938"/>
        <dbReference type="ChEBI" id="CHEBI:57856"/>
        <dbReference type="ChEBI" id="CHEBI:57985"/>
        <dbReference type="EC" id="3.5.4.28"/>
    </reaction>
</comment>
<dbReference type="EC" id="3.5.4.28" evidence="4"/>
<dbReference type="EC" id="3.5.4.31" evidence="4"/>
<dbReference type="GO" id="GO:0090614">
    <property type="term" value="F:5'-methylthioadenosine deaminase activity"/>
    <property type="evidence" value="ECO:0007669"/>
    <property type="project" value="UniProtKB-UniRule"/>
</dbReference>
<dbReference type="GO" id="GO:0050270">
    <property type="term" value="F:S-adenosylhomocysteine deaminase activity"/>
    <property type="evidence" value="ECO:0007669"/>
    <property type="project" value="UniProtKB-UniRule"/>
</dbReference>
<dbReference type="HAMAP" id="MF_01281">
    <property type="entry name" value="MTA_SAH_deamin"/>
    <property type="match status" value="1"/>
</dbReference>
<gene>
    <name evidence="4 6" type="primary">mtaD</name>
    <name evidence="6" type="ORF">KM92DES2_10935</name>
</gene>
<dbReference type="GO" id="GO:0046872">
    <property type="term" value="F:metal ion binding"/>
    <property type="evidence" value="ECO:0007669"/>
    <property type="project" value="UniProtKB-KW"/>
</dbReference>
<dbReference type="CDD" id="cd01298">
    <property type="entry name" value="ATZ_TRZ_like"/>
    <property type="match status" value="1"/>
</dbReference>
<dbReference type="SUPFAM" id="SSF51556">
    <property type="entry name" value="Metallo-dependent hydrolases"/>
    <property type="match status" value="1"/>
</dbReference>
<comment type="cofactor">
    <cofactor evidence="4">
        <name>Zn(2+)</name>
        <dbReference type="ChEBI" id="CHEBI:29105"/>
    </cofactor>
    <text evidence="4">Binds 1 zinc ion per subunit.</text>
</comment>
<protein>
    <recommendedName>
        <fullName evidence="4">5-methylthioadenosine/S-adenosylhomocysteine deaminase</fullName>
        <shortName evidence="4">MTA/SAH deaminase</shortName>
        <ecNumber evidence="4">3.5.4.28</ecNumber>
        <ecNumber evidence="4">3.5.4.31</ecNumber>
    </recommendedName>
</protein>
<keyword evidence="3 4" id="KW-0862">Zinc</keyword>
<feature type="binding site" evidence="4">
    <location>
        <position position="190"/>
    </location>
    <ligand>
        <name>substrate</name>
    </ligand>
</feature>
<dbReference type="InterPro" id="IPR006680">
    <property type="entry name" value="Amidohydro-rel"/>
</dbReference>
<dbReference type="PANTHER" id="PTHR43794">
    <property type="entry name" value="AMINOHYDROLASE SSNA-RELATED"/>
    <property type="match status" value="1"/>
</dbReference>
<feature type="binding site" evidence="4">
    <location>
        <position position="71"/>
    </location>
    <ligand>
        <name>Zn(2+)</name>
        <dbReference type="ChEBI" id="CHEBI:29105"/>
    </ligand>
</feature>
<keyword evidence="2 4" id="KW-0378">Hydrolase</keyword>
<feature type="binding site" evidence="4">
    <location>
        <position position="220"/>
    </location>
    <ligand>
        <name>substrate</name>
    </ligand>
</feature>
<name>A0A212JDK6_9BACT</name>
<evidence type="ECO:0000259" key="5">
    <source>
        <dbReference type="Pfam" id="PF01979"/>
    </source>
</evidence>
<comment type="caution">
    <text evidence="4">Lacks conserved residue(s) required for the propagation of feature annotation.</text>
</comment>
<dbReference type="InterPro" id="IPR050287">
    <property type="entry name" value="MTA/SAH_deaminase"/>
</dbReference>
<proteinExistence type="inferred from homology"/>
<dbReference type="Gene3D" id="3.20.20.140">
    <property type="entry name" value="Metal-dependent hydrolases"/>
    <property type="match status" value="1"/>
</dbReference>
<comment type="function">
    <text evidence="4">Catalyzes the deamination of 5-methylthioadenosine and S-adenosyl-L-homocysteine into 5-methylthioinosine and S-inosyl-L-homocysteine, respectively. Is also able to deaminate adenosine.</text>
</comment>
<dbReference type="InterPro" id="IPR011059">
    <property type="entry name" value="Metal-dep_hydrolase_composite"/>
</dbReference>
<reference evidence="6" key="1">
    <citation type="submission" date="2016-04" db="EMBL/GenBank/DDBJ databases">
        <authorList>
            <person name="Evans L.H."/>
            <person name="Alamgir A."/>
            <person name="Owens N."/>
            <person name="Weber N.D."/>
            <person name="Virtaneva K."/>
            <person name="Barbian K."/>
            <person name="Babar A."/>
            <person name="Rosenke K."/>
        </authorList>
    </citation>
    <scope>NUCLEOTIDE SEQUENCE</scope>
    <source>
        <strain evidence="6">92-2</strain>
    </source>
</reference>
<dbReference type="PANTHER" id="PTHR43794:SF11">
    <property type="entry name" value="AMIDOHYDROLASE-RELATED DOMAIN-CONTAINING PROTEIN"/>
    <property type="match status" value="1"/>
</dbReference>
<dbReference type="AlphaFoldDB" id="A0A212JDK6"/>
<dbReference type="Gene3D" id="2.30.40.10">
    <property type="entry name" value="Urease, subunit C, domain 1"/>
    <property type="match status" value="1"/>
</dbReference>
<comment type="similarity">
    <text evidence="4">Belongs to the metallo-dependent hydrolases superfamily. MTA/SAH deaminase family.</text>
</comment>
<dbReference type="SUPFAM" id="SSF51338">
    <property type="entry name" value="Composite domain of metallo-dependent hydrolases"/>
    <property type="match status" value="1"/>
</dbReference>
<evidence type="ECO:0000313" key="6">
    <source>
        <dbReference type="EMBL" id="SBV97516.1"/>
    </source>
</evidence>
<feature type="binding site" evidence="4">
    <location>
        <position position="305"/>
    </location>
    <ligand>
        <name>Zn(2+)</name>
        <dbReference type="ChEBI" id="CHEBI:29105"/>
    </ligand>
</feature>
<feature type="binding site" evidence="4">
    <location>
        <position position="305"/>
    </location>
    <ligand>
        <name>substrate</name>
    </ligand>
</feature>
<keyword evidence="1 4" id="KW-0479">Metal-binding</keyword>
<dbReference type="InterPro" id="IPR032466">
    <property type="entry name" value="Metal_Hydrolase"/>
</dbReference>
<feature type="binding site" evidence="4">
    <location>
        <position position="98"/>
    </location>
    <ligand>
        <name>substrate</name>
    </ligand>
</feature>